<keyword evidence="1" id="KW-0812">Transmembrane</keyword>
<dbReference type="NCBIfam" id="TIGR02532">
    <property type="entry name" value="IV_pilin_GFxxxE"/>
    <property type="match status" value="1"/>
</dbReference>
<accession>A0A517ZG14</accession>
<dbReference type="Pfam" id="PF07963">
    <property type="entry name" value="N_methyl"/>
    <property type="match status" value="1"/>
</dbReference>
<reference evidence="3 4" key="1">
    <citation type="submission" date="2019-02" db="EMBL/GenBank/DDBJ databases">
        <title>Deep-cultivation of Planctomycetes and their phenomic and genomic characterization uncovers novel biology.</title>
        <authorList>
            <person name="Wiegand S."/>
            <person name="Jogler M."/>
            <person name="Boedeker C."/>
            <person name="Pinto D."/>
            <person name="Vollmers J."/>
            <person name="Rivas-Marin E."/>
            <person name="Kohn T."/>
            <person name="Peeters S.H."/>
            <person name="Heuer A."/>
            <person name="Rast P."/>
            <person name="Oberbeckmann S."/>
            <person name="Bunk B."/>
            <person name="Jeske O."/>
            <person name="Meyerdierks A."/>
            <person name="Storesund J.E."/>
            <person name="Kallscheuer N."/>
            <person name="Luecker S."/>
            <person name="Lage O.M."/>
            <person name="Pohl T."/>
            <person name="Merkel B.J."/>
            <person name="Hornburger P."/>
            <person name="Mueller R.-W."/>
            <person name="Bruemmer F."/>
            <person name="Labrenz M."/>
            <person name="Spormann A.M."/>
            <person name="Op den Camp H."/>
            <person name="Overmann J."/>
            <person name="Amann R."/>
            <person name="Jetten M.S.M."/>
            <person name="Mascher T."/>
            <person name="Medema M.H."/>
            <person name="Devos D.P."/>
            <person name="Kaster A.-K."/>
            <person name="Ovreas L."/>
            <person name="Rohde M."/>
            <person name="Galperin M.Y."/>
            <person name="Jogler C."/>
        </authorList>
    </citation>
    <scope>NUCLEOTIDE SEQUENCE [LARGE SCALE GENOMIC DNA]</scope>
    <source>
        <strain evidence="3 4">Mal4</strain>
    </source>
</reference>
<protein>
    <submittedName>
        <fullName evidence="3">Putative major pilin subunit</fullName>
    </submittedName>
</protein>
<dbReference type="EMBL" id="CP036275">
    <property type="protein sequence ID" value="QDU41379.1"/>
    <property type="molecule type" value="Genomic_DNA"/>
</dbReference>
<keyword evidence="4" id="KW-1185">Reference proteome</keyword>
<keyword evidence="1" id="KW-1133">Transmembrane helix</keyword>
<keyword evidence="1" id="KW-0472">Membrane</keyword>
<dbReference type="OrthoDB" id="269098at2"/>
<gene>
    <name evidence="3" type="ORF">Mal4_57460</name>
</gene>
<organism evidence="3 4">
    <name type="scientific">Maioricimonas rarisocia</name>
    <dbReference type="NCBI Taxonomy" id="2528026"/>
    <lineage>
        <taxon>Bacteria</taxon>
        <taxon>Pseudomonadati</taxon>
        <taxon>Planctomycetota</taxon>
        <taxon>Planctomycetia</taxon>
        <taxon>Planctomycetales</taxon>
        <taxon>Planctomycetaceae</taxon>
        <taxon>Maioricimonas</taxon>
    </lineage>
</organism>
<dbReference type="KEGG" id="mri:Mal4_57460"/>
<dbReference type="PROSITE" id="PS00409">
    <property type="entry name" value="PROKAR_NTER_METHYL"/>
    <property type="match status" value="1"/>
</dbReference>
<dbReference type="Proteomes" id="UP000320496">
    <property type="component" value="Chromosome"/>
</dbReference>
<dbReference type="InterPro" id="IPR027558">
    <property type="entry name" value="Pre_pil_HX9DG_C"/>
</dbReference>
<sequence>MQTRRPISARKPKRSGFTLIELLVVISIIATLAALILPGVQNAREAARRTQCTNNQKNIALAMLNFASQNNGNLPRRRGDVSFDYSVTSGTADVSPAPWTVPILPYFDQQSLYESLLEVSNGQTQTDPFSFTQLSQISIAGFSCPDDPEKDVNAEMSYVANAGYIRADIWDDSSIHNGPTLGDIDWNNGDGSTNPVRDSTADRLVSYATQVFVYDVAPYGGATGSGASPDGRAQSIDFVSRGDGGGQTLMISESLQANAWHNRMTNAIAFGLRVETTSNAPAEPGSSATTGIGVDGSEQDEALTMATSFDPGVSMINANLNATDGSAPRPSSFHPGGVVATFVDGHTAFLNQNINGSVYARLLTPNGTRMGQGPLSSNDF</sequence>
<evidence type="ECO:0000259" key="2">
    <source>
        <dbReference type="Pfam" id="PF07596"/>
    </source>
</evidence>
<proteinExistence type="predicted"/>
<dbReference type="InterPro" id="IPR012902">
    <property type="entry name" value="N_methyl_site"/>
</dbReference>
<evidence type="ECO:0000313" key="4">
    <source>
        <dbReference type="Proteomes" id="UP000320496"/>
    </source>
</evidence>
<dbReference type="RefSeq" id="WP_145373560.1">
    <property type="nucleotide sequence ID" value="NZ_CP036275.1"/>
</dbReference>
<feature type="transmembrane region" description="Helical" evidence="1">
    <location>
        <begin position="20"/>
        <end position="40"/>
    </location>
</feature>
<dbReference type="PANTHER" id="PTHR30093:SF2">
    <property type="entry name" value="TYPE II SECRETION SYSTEM PROTEIN H"/>
    <property type="match status" value="1"/>
</dbReference>
<feature type="domain" description="DUF1559" evidence="2">
    <location>
        <begin position="41"/>
        <end position="355"/>
    </location>
</feature>
<dbReference type="InterPro" id="IPR011453">
    <property type="entry name" value="DUF1559"/>
</dbReference>
<evidence type="ECO:0000256" key="1">
    <source>
        <dbReference type="SAM" id="Phobius"/>
    </source>
</evidence>
<dbReference type="Pfam" id="PF07596">
    <property type="entry name" value="SBP_bac_10"/>
    <property type="match status" value="1"/>
</dbReference>
<dbReference type="Gene3D" id="3.30.700.10">
    <property type="entry name" value="Glycoprotein, Type 4 Pilin"/>
    <property type="match status" value="1"/>
</dbReference>
<dbReference type="PANTHER" id="PTHR30093">
    <property type="entry name" value="GENERAL SECRETION PATHWAY PROTEIN G"/>
    <property type="match status" value="1"/>
</dbReference>
<evidence type="ECO:0000313" key="3">
    <source>
        <dbReference type="EMBL" id="QDU41379.1"/>
    </source>
</evidence>
<dbReference type="AlphaFoldDB" id="A0A517ZG14"/>
<name>A0A517ZG14_9PLAN</name>
<dbReference type="InterPro" id="IPR045584">
    <property type="entry name" value="Pilin-like"/>
</dbReference>
<dbReference type="SUPFAM" id="SSF54523">
    <property type="entry name" value="Pili subunits"/>
    <property type="match status" value="1"/>
</dbReference>
<dbReference type="NCBIfam" id="TIGR04294">
    <property type="entry name" value="pre_pil_HX9DG"/>
    <property type="match status" value="1"/>
</dbReference>